<dbReference type="Proteomes" id="UP000061457">
    <property type="component" value="Chromosome I"/>
</dbReference>
<evidence type="ECO:0000313" key="2">
    <source>
        <dbReference type="Proteomes" id="UP000061457"/>
    </source>
</evidence>
<dbReference type="RefSeq" id="WP_058029545.1">
    <property type="nucleotide sequence ID" value="NZ_CP013187.1"/>
</dbReference>
<dbReference type="KEGG" id="pphe:PP2015_1333"/>
<organism evidence="1 2">
    <name type="scientific">Pseudoalteromonas phenolica</name>
    <dbReference type="NCBI Taxonomy" id="161398"/>
    <lineage>
        <taxon>Bacteria</taxon>
        <taxon>Pseudomonadati</taxon>
        <taxon>Pseudomonadota</taxon>
        <taxon>Gammaproteobacteria</taxon>
        <taxon>Alteromonadales</taxon>
        <taxon>Pseudoalteromonadaceae</taxon>
        <taxon>Pseudoalteromonas</taxon>
    </lineage>
</organism>
<protein>
    <submittedName>
        <fullName evidence="1">Uncharacterized protein</fullName>
    </submittedName>
</protein>
<sequence length="93" mass="10607">MRKSKAELNFSAVVDDVKASPFMDLQSRLDELQDNGMTALTIRTVLFNKMLDMHSVPADHFLRKESAPSRLDDPKIIETLNDLGFYKQSKVVH</sequence>
<dbReference type="AlphaFoldDB" id="A0A0S2K1C1"/>
<name>A0A0S2K1C1_9GAMM</name>
<proteinExistence type="predicted"/>
<accession>A0A0S2K1C1</accession>
<reference evidence="1 2" key="1">
    <citation type="submission" date="2015-11" db="EMBL/GenBank/DDBJ databases">
        <authorList>
            <person name="Zhang Y."/>
            <person name="Guo Z."/>
        </authorList>
    </citation>
    <scope>NUCLEOTIDE SEQUENCE [LARGE SCALE GENOMIC DNA]</scope>
    <source>
        <strain evidence="1 2">KCTC 12086</strain>
    </source>
</reference>
<dbReference type="STRING" id="161398.PP2015_1333"/>
<evidence type="ECO:0000313" key="1">
    <source>
        <dbReference type="EMBL" id="ALO41843.1"/>
    </source>
</evidence>
<keyword evidence="2" id="KW-1185">Reference proteome</keyword>
<dbReference type="PATRIC" id="fig|161398.10.peg.1358"/>
<dbReference type="OrthoDB" id="6297086at2"/>
<dbReference type="EMBL" id="CP013187">
    <property type="protein sequence ID" value="ALO41843.1"/>
    <property type="molecule type" value="Genomic_DNA"/>
</dbReference>
<gene>
    <name evidence="1" type="ORF">PP2015_1333</name>
</gene>